<evidence type="ECO:0000313" key="5">
    <source>
        <dbReference type="Proteomes" id="UP001241747"/>
    </source>
</evidence>
<comment type="caution">
    <text evidence="4">The sequence shown here is derived from an EMBL/GenBank/DDBJ whole genome shotgun (WGS) entry which is preliminary data.</text>
</comment>
<dbReference type="GO" id="GO:0030267">
    <property type="term" value="F:glyoxylate reductase (NADPH) activity"/>
    <property type="evidence" value="ECO:0007669"/>
    <property type="project" value="UniProtKB-EC"/>
</dbReference>
<evidence type="ECO:0000256" key="2">
    <source>
        <dbReference type="ARBA" id="ARBA00023027"/>
    </source>
</evidence>
<keyword evidence="5" id="KW-1185">Reference proteome</keyword>
<dbReference type="InterPro" id="IPR036291">
    <property type="entry name" value="NAD(P)-bd_dom_sf"/>
</dbReference>
<dbReference type="SUPFAM" id="SSF51735">
    <property type="entry name" value="NAD(P)-binding Rossmann-fold domains"/>
    <property type="match status" value="1"/>
</dbReference>
<reference evidence="4 5" key="1">
    <citation type="submission" date="2023-07" db="EMBL/GenBank/DDBJ databases">
        <title>Genomic Encyclopedia of Type Strains, Phase IV (KMG-IV): sequencing the most valuable type-strain genomes for metagenomic binning, comparative biology and taxonomic classification.</title>
        <authorList>
            <person name="Goeker M."/>
        </authorList>
    </citation>
    <scope>NUCLEOTIDE SEQUENCE [LARGE SCALE GENOMIC DNA]</scope>
    <source>
        <strain evidence="4 5">DSM 3770</strain>
    </source>
</reference>
<dbReference type="RefSeq" id="WP_237344419.1">
    <property type="nucleotide sequence ID" value="NZ_JABWGX010000004.1"/>
</dbReference>
<accession>A0ABU0LDL2</accession>
<dbReference type="GO" id="GO:0016618">
    <property type="term" value="F:hydroxypyruvate reductase [NAD(P)H] activity"/>
    <property type="evidence" value="ECO:0007669"/>
    <property type="project" value="UniProtKB-EC"/>
</dbReference>
<name>A0ABU0LDL2_XANAG</name>
<dbReference type="EMBL" id="JAUSVY010000004">
    <property type="protein sequence ID" value="MDQ0505242.1"/>
    <property type="molecule type" value="Genomic_DNA"/>
</dbReference>
<gene>
    <name evidence="4" type="ORF">QOZ94_002038</name>
</gene>
<dbReference type="EC" id="1.1.1.79" evidence="4"/>
<evidence type="ECO:0000313" key="4">
    <source>
        <dbReference type="EMBL" id="MDQ0505242.1"/>
    </source>
</evidence>
<dbReference type="InterPro" id="IPR029753">
    <property type="entry name" value="D-isomer_DH_CS"/>
</dbReference>
<dbReference type="Proteomes" id="UP001241747">
    <property type="component" value="Unassembled WGS sequence"/>
</dbReference>
<dbReference type="EC" id="1.1.1.81" evidence="4"/>
<keyword evidence="2" id="KW-0520">NAD</keyword>
<organism evidence="4 5">
    <name type="scientific">Xanthobacter agilis</name>
    <dbReference type="NCBI Taxonomy" id="47492"/>
    <lineage>
        <taxon>Bacteria</taxon>
        <taxon>Pseudomonadati</taxon>
        <taxon>Pseudomonadota</taxon>
        <taxon>Alphaproteobacteria</taxon>
        <taxon>Hyphomicrobiales</taxon>
        <taxon>Xanthobacteraceae</taxon>
        <taxon>Xanthobacter</taxon>
    </lineage>
</organism>
<dbReference type="CDD" id="cd12164">
    <property type="entry name" value="GDH_like_2"/>
    <property type="match status" value="1"/>
</dbReference>
<proteinExistence type="predicted"/>
<dbReference type="PANTHER" id="PTHR43333">
    <property type="entry name" value="2-HACID_DH_C DOMAIN-CONTAINING PROTEIN"/>
    <property type="match status" value="1"/>
</dbReference>
<dbReference type="Gene3D" id="3.40.50.720">
    <property type="entry name" value="NAD(P)-binding Rossmann-like Domain"/>
    <property type="match status" value="2"/>
</dbReference>
<protein>
    <submittedName>
        <fullName evidence="4">Glyoxylate/hydroxypyruvate reductase A</fullName>
        <ecNumber evidence="4">1.1.1.79</ecNumber>
        <ecNumber evidence="4">1.1.1.81</ecNumber>
    </submittedName>
</protein>
<keyword evidence="1 4" id="KW-0560">Oxidoreductase</keyword>
<evidence type="ECO:0000259" key="3">
    <source>
        <dbReference type="Pfam" id="PF02826"/>
    </source>
</evidence>
<evidence type="ECO:0000256" key="1">
    <source>
        <dbReference type="ARBA" id="ARBA00023002"/>
    </source>
</evidence>
<sequence>MAAAPARPPVLLWACLDTPPEPWRAAFAAAMPELEIRMWPQIGAAEDITYAFVWKVAPGVLAGLPNLQAVFSLGAGVDRIISPDVVPPHLPLVRMVDPGLKDGMSEFVLMQTLYYHRDMPAYATQQARREWRERDVPLARHRTVGVMGLGELGRTCAEKLAQMGFAVRGWARSAHDIPGLTCFHGAEGLGAFLAETEILVCLLPLTPDNRGILNAETFSRMPRGGFLINVARGGHLVDGDLLAALESGQIAGATLDVFQVEPLPAAHPFWSHPRIIVMPHASAPTYPETAAPTVIEGIRRHQAGLPLLNLVDRGAGY</sequence>
<dbReference type="PROSITE" id="PS00671">
    <property type="entry name" value="D_2_HYDROXYACID_DH_3"/>
    <property type="match status" value="1"/>
</dbReference>
<dbReference type="Pfam" id="PF02826">
    <property type="entry name" value="2-Hacid_dh_C"/>
    <property type="match status" value="1"/>
</dbReference>
<dbReference type="PANTHER" id="PTHR43333:SF1">
    <property type="entry name" value="D-ISOMER SPECIFIC 2-HYDROXYACID DEHYDROGENASE NAD-BINDING DOMAIN-CONTAINING PROTEIN"/>
    <property type="match status" value="1"/>
</dbReference>
<feature type="domain" description="D-isomer specific 2-hydroxyacid dehydrogenase NAD-binding" evidence="3">
    <location>
        <begin position="110"/>
        <end position="281"/>
    </location>
</feature>
<dbReference type="InterPro" id="IPR006140">
    <property type="entry name" value="D-isomer_DH_NAD-bd"/>
</dbReference>